<reference evidence="2" key="1">
    <citation type="journal article" date="2014" name="Front. Microbiol.">
        <title>High frequency of phylogenetically diverse reductive dehalogenase-homologous genes in deep subseafloor sedimentary metagenomes.</title>
        <authorList>
            <person name="Kawai M."/>
            <person name="Futagami T."/>
            <person name="Toyoda A."/>
            <person name="Takaki Y."/>
            <person name="Nishi S."/>
            <person name="Hori S."/>
            <person name="Arai W."/>
            <person name="Tsubouchi T."/>
            <person name="Morono Y."/>
            <person name="Uchiyama I."/>
            <person name="Ito T."/>
            <person name="Fujiyama A."/>
            <person name="Inagaki F."/>
            <person name="Takami H."/>
        </authorList>
    </citation>
    <scope>NUCLEOTIDE SEQUENCE</scope>
    <source>
        <strain evidence="2">Expedition CK06-06</strain>
    </source>
</reference>
<proteinExistence type="predicted"/>
<protein>
    <recommendedName>
        <fullName evidence="1">Treble clef zinc finger domain-containing protein</fullName>
    </recommendedName>
</protein>
<organism evidence="2">
    <name type="scientific">marine sediment metagenome</name>
    <dbReference type="NCBI Taxonomy" id="412755"/>
    <lineage>
        <taxon>unclassified sequences</taxon>
        <taxon>metagenomes</taxon>
        <taxon>ecological metagenomes</taxon>
    </lineage>
</organism>
<dbReference type="EMBL" id="BART01012835">
    <property type="protein sequence ID" value="GAG85934.1"/>
    <property type="molecule type" value="Genomic_DNA"/>
</dbReference>
<comment type="caution">
    <text evidence="2">The sequence shown here is derived from an EMBL/GenBank/DDBJ whole genome shotgun (WGS) entry which is preliminary data.</text>
</comment>
<feature type="domain" description="Treble clef zinc finger" evidence="1">
    <location>
        <begin position="69"/>
        <end position="121"/>
    </location>
</feature>
<dbReference type="AlphaFoldDB" id="X1AST8"/>
<dbReference type="Gene3D" id="3.90.75.20">
    <property type="match status" value="1"/>
</dbReference>
<dbReference type="PANTHER" id="PTHR37317">
    <property type="entry name" value="BLR8090 PROTEIN"/>
    <property type="match status" value="1"/>
</dbReference>
<evidence type="ECO:0000313" key="2">
    <source>
        <dbReference type="EMBL" id="GAG85934.1"/>
    </source>
</evidence>
<dbReference type="PANTHER" id="PTHR37317:SF1">
    <property type="entry name" value="ZINC-RIBBON DOMAIN-CONTAINING PROTEIN-RELATED"/>
    <property type="match status" value="1"/>
</dbReference>
<evidence type="ECO:0000259" key="1">
    <source>
        <dbReference type="Pfam" id="PF14311"/>
    </source>
</evidence>
<feature type="domain" description="Treble clef zinc finger" evidence="1">
    <location>
        <begin position="137"/>
        <end position="192"/>
    </location>
</feature>
<sequence>MVSLMTNKKKYIGILRCRLYASTFLNKDIEKNHVQFKDGNENNLSVDNLFWSKFRFSKEQKFYEKNPELLDEWNYEKNNGTDPSEVTYGSSMKVWWKCKYNHEWECSPKTRLKNNCPYCSNQLVDKNKSLKVTHPQLIKEWNYTKNKLNSDEVTYGSEKRVWWKCSKNHEWECCVKERTHKTKPTGCPFCAGNKVVI</sequence>
<dbReference type="Pfam" id="PF14311">
    <property type="entry name" value="DUF4379"/>
    <property type="match status" value="2"/>
</dbReference>
<feature type="non-terminal residue" evidence="2">
    <location>
        <position position="197"/>
    </location>
</feature>
<accession>X1AST8</accession>
<gene>
    <name evidence="2" type="ORF">S01H4_26564</name>
</gene>
<dbReference type="InterPro" id="IPR025487">
    <property type="entry name" value="DUF4379"/>
</dbReference>
<name>X1AST8_9ZZZZ</name>